<dbReference type="EMBL" id="MPUH01000082">
    <property type="protein sequence ID" value="OMJ91399.1"/>
    <property type="molecule type" value="Genomic_DNA"/>
</dbReference>
<gene>
    <name evidence="2" type="ORF">SteCoe_6084</name>
</gene>
<dbReference type="AlphaFoldDB" id="A0A1R2CQX1"/>
<protein>
    <submittedName>
        <fullName evidence="2">Uncharacterized protein</fullName>
    </submittedName>
</protein>
<comment type="caution">
    <text evidence="2">The sequence shown here is derived from an EMBL/GenBank/DDBJ whole genome shotgun (WGS) entry which is preliminary data.</text>
</comment>
<keyword evidence="3" id="KW-1185">Reference proteome</keyword>
<name>A0A1R2CQX1_9CILI</name>
<dbReference type="Proteomes" id="UP000187209">
    <property type="component" value="Unassembled WGS sequence"/>
</dbReference>
<feature type="coiled-coil region" evidence="1">
    <location>
        <begin position="4"/>
        <end position="66"/>
    </location>
</feature>
<sequence length="331" mass="39094">MENLENLEGIIDEINSKIEEEFKTAEKYRKEIQELILETKKFEITIDVKDEEFRRMQHINEELKEKIDYFKEKLLGDEDTDKLREDYENSNLKLESESSILISQNKTISSRIKVIQESIENDSFLLDEDNLKSEIDKLSNQLLEMTKDIDNYRDTQEDIDCEIKTFTQNNKLLTENHLEVVDKLANLQTIKENLLEKISSYESNEKELLKKVEAHEAEEKKLAEEVIYYRKQAEEALLSFQKFDVKSVGFLTQEKASIVISKGIKNFIICINIGKQQIILNKENYCVVSMHPKKKHRFYVILENKTREFESYDAEKITHFLNLAIKMILES</sequence>
<proteinExistence type="predicted"/>
<feature type="coiled-coil region" evidence="1">
    <location>
        <begin position="184"/>
        <end position="225"/>
    </location>
</feature>
<evidence type="ECO:0000313" key="2">
    <source>
        <dbReference type="EMBL" id="OMJ91399.1"/>
    </source>
</evidence>
<keyword evidence="1" id="KW-0175">Coiled coil</keyword>
<feature type="coiled-coil region" evidence="1">
    <location>
        <begin position="121"/>
        <end position="155"/>
    </location>
</feature>
<evidence type="ECO:0000256" key="1">
    <source>
        <dbReference type="SAM" id="Coils"/>
    </source>
</evidence>
<evidence type="ECO:0000313" key="3">
    <source>
        <dbReference type="Proteomes" id="UP000187209"/>
    </source>
</evidence>
<reference evidence="2 3" key="1">
    <citation type="submission" date="2016-11" db="EMBL/GenBank/DDBJ databases">
        <title>The macronuclear genome of Stentor coeruleus: a giant cell with tiny introns.</title>
        <authorList>
            <person name="Slabodnick M."/>
            <person name="Ruby J.G."/>
            <person name="Reiff S.B."/>
            <person name="Swart E.C."/>
            <person name="Gosai S."/>
            <person name="Prabakaran S."/>
            <person name="Witkowska E."/>
            <person name="Larue G.E."/>
            <person name="Fisher S."/>
            <person name="Freeman R.M."/>
            <person name="Gunawardena J."/>
            <person name="Chu W."/>
            <person name="Stover N.A."/>
            <person name="Gregory B.D."/>
            <person name="Nowacki M."/>
            <person name="Derisi J."/>
            <person name="Roy S.W."/>
            <person name="Marshall W.F."/>
            <person name="Sood P."/>
        </authorList>
    </citation>
    <scope>NUCLEOTIDE SEQUENCE [LARGE SCALE GENOMIC DNA]</scope>
    <source>
        <strain evidence="2">WM001</strain>
    </source>
</reference>
<organism evidence="2 3">
    <name type="scientific">Stentor coeruleus</name>
    <dbReference type="NCBI Taxonomy" id="5963"/>
    <lineage>
        <taxon>Eukaryota</taxon>
        <taxon>Sar</taxon>
        <taxon>Alveolata</taxon>
        <taxon>Ciliophora</taxon>
        <taxon>Postciliodesmatophora</taxon>
        <taxon>Heterotrichea</taxon>
        <taxon>Heterotrichida</taxon>
        <taxon>Stentoridae</taxon>
        <taxon>Stentor</taxon>
    </lineage>
</organism>
<accession>A0A1R2CQX1</accession>